<proteinExistence type="inferred from homology"/>
<evidence type="ECO:0000256" key="10">
    <source>
        <dbReference type="ARBA" id="ARBA00022848"/>
    </source>
</evidence>
<keyword evidence="10 16" id="KW-0492">Microsome</keyword>
<comment type="catalytic activity">
    <reaction evidence="14">
        <text>a 1,2-diacyl-sn-glycero-3-phospho-(1D-myo-inositol)(in) = a 1,2-diacyl-sn-glycero-3-phospho-(1D-myo-inositol)(out)</text>
        <dbReference type="Rhea" id="RHEA:38691"/>
        <dbReference type="ChEBI" id="CHEBI:57880"/>
    </reaction>
    <physiologicalReaction direction="left-to-right" evidence="14">
        <dbReference type="Rhea" id="RHEA:38692"/>
    </physiologicalReaction>
</comment>
<dbReference type="Pfam" id="PF03765">
    <property type="entry name" value="CRAL_TRIO_N"/>
    <property type="match status" value="1"/>
</dbReference>
<keyword evidence="7" id="KW-0349">Heme</keyword>
<reference evidence="19 20" key="1">
    <citation type="journal article" date="2012" name="Appl. Environ. Microbiol.">
        <title>Short-read sequencing for genomic analysis of the brown rot fungus Fibroporia radiculosa.</title>
        <authorList>
            <person name="Tang J.D."/>
            <person name="Perkins A.D."/>
            <person name="Sonstegard T.S."/>
            <person name="Schroeder S.G."/>
            <person name="Burgess S.C."/>
            <person name="Diehl S.V."/>
        </authorList>
    </citation>
    <scope>NUCLEOTIDE SEQUENCE [LARGE SCALE GENOMIC DNA]</scope>
    <source>
        <strain evidence="19 20">TFFH 294</strain>
    </source>
</reference>
<evidence type="ECO:0000313" key="20">
    <source>
        <dbReference type="Proteomes" id="UP000006352"/>
    </source>
</evidence>
<evidence type="ECO:0000256" key="9">
    <source>
        <dbReference type="ARBA" id="ARBA00022824"/>
    </source>
</evidence>
<organism evidence="19 20">
    <name type="scientific">Fibroporia radiculosa</name>
    <dbReference type="NCBI Taxonomy" id="599839"/>
    <lineage>
        <taxon>Eukaryota</taxon>
        <taxon>Fungi</taxon>
        <taxon>Dikarya</taxon>
        <taxon>Basidiomycota</taxon>
        <taxon>Agaricomycotina</taxon>
        <taxon>Agaricomycetes</taxon>
        <taxon>Polyporales</taxon>
        <taxon>Fibroporiaceae</taxon>
        <taxon>Fibroporia</taxon>
    </lineage>
</organism>
<evidence type="ECO:0000256" key="1">
    <source>
        <dbReference type="ARBA" id="ARBA00001970"/>
    </source>
</evidence>
<accession>J4GSK5</accession>
<dbReference type="SUPFAM" id="SSF46938">
    <property type="entry name" value="CRAL/TRIO N-terminal domain"/>
    <property type="match status" value="1"/>
</dbReference>
<dbReference type="STRING" id="599839.J4GSK5"/>
<dbReference type="InParanoid" id="J4GSK5"/>
<keyword evidence="8" id="KW-0479">Metal-binding</keyword>
<dbReference type="GO" id="GO:0005886">
    <property type="term" value="C:plasma membrane"/>
    <property type="evidence" value="ECO:0007669"/>
    <property type="project" value="TreeGrafter"/>
</dbReference>
<dbReference type="PANTHER" id="PTHR47669:SF1">
    <property type="entry name" value="PHOSPHATIDYLINOSITOL TRANSFER PROTEIN SFH5"/>
    <property type="match status" value="1"/>
</dbReference>
<feature type="region of interest" description="Disordered" evidence="17">
    <location>
        <begin position="1"/>
        <end position="31"/>
    </location>
</feature>
<dbReference type="PANTHER" id="PTHR47669">
    <property type="entry name" value="PHOSPHATIDYLINOSITOL TRANSFER PROTEIN SFH5"/>
    <property type="match status" value="1"/>
</dbReference>
<dbReference type="GO" id="GO:0005789">
    <property type="term" value="C:endoplasmic reticulum membrane"/>
    <property type="evidence" value="ECO:0007669"/>
    <property type="project" value="UniProtKB-SubCell"/>
</dbReference>
<dbReference type="RefSeq" id="XP_012183463.1">
    <property type="nucleotide sequence ID" value="XM_012328073.1"/>
</dbReference>
<dbReference type="HOGENOM" id="CLU_045138_0_1_1"/>
<dbReference type="Gene3D" id="3.40.525.10">
    <property type="entry name" value="CRAL-TRIO lipid binding domain"/>
    <property type="match status" value="1"/>
</dbReference>
<comment type="similarity">
    <text evidence="3 16">Belongs to the SFH5 family.</text>
</comment>
<dbReference type="Proteomes" id="UP000006352">
    <property type="component" value="Unassembled WGS sequence"/>
</dbReference>
<evidence type="ECO:0000313" key="19">
    <source>
        <dbReference type="EMBL" id="CCM04180.1"/>
    </source>
</evidence>
<evidence type="ECO:0000256" key="12">
    <source>
        <dbReference type="ARBA" id="ARBA00023055"/>
    </source>
</evidence>
<evidence type="ECO:0000259" key="18">
    <source>
        <dbReference type="PROSITE" id="PS50191"/>
    </source>
</evidence>
<dbReference type="InterPro" id="IPR001251">
    <property type="entry name" value="CRAL-TRIO_dom"/>
</dbReference>
<keyword evidence="13 16" id="KW-0472">Membrane</keyword>
<evidence type="ECO:0000256" key="17">
    <source>
        <dbReference type="SAM" id="MobiDB-lite"/>
    </source>
</evidence>
<evidence type="ECO:0000256" key="5">
    <source>
        <dbReference type="ARBA" id="ARBA00022448"/>
    </source>
</evidence>
<dbReference type="GO" id="GO:0046872">
    <property type="term" value="F:metal ion binding"/>
    <property type="evidence" value="ECO:0007669"/>
    <property type="project" value="UniProtKB-KW"/>
</dbReference>
<keyword evidence="11" id="KW-0408">Iron</keyword>
<name>J4GSK5_9APHY</name>
<comment type="function">
    <text evidence="15">Non-classical phosphatidylinositol (PtdIns) transfer protein (PITP), which exhibits PtdIns-binding/transfer activity in the absence of detectable PtdCho-binding/transfer activity. Regulates PtdIns(4,5)P2 homeostasis at the plasma membrane. Heme-binding protein that may play a role in organic oxidant-induced stress responses.</text>
</comment>
<keyword evidence="20" id="KW-1185">Reference proteome</keyword>
<dbReference type="GO" id="GO:0043001">
    <property type="term" value="P:Golgi to plasma membrane protein transport"/>
    <property type="evidence" value="ECO:0007669"/>
    <property type="project" value="TreeGrafter"/>
</dbReference>
<dbReference type="InterPro" id="IPR036273">
    <property type="entry name" value="CRAL/TRIO_N_dom_sf"/>
</dbReference>
<dbReference type="SMART" id="SM00516">
    <property type="entry name" value="SEC14"/>
    <property type="match status" value="1"/>
</dbReference>
<evidence type="ECO:0000256" key="6">
    <source>
        <dbReference type="ARBA" id="ARBA00022490"/>
    </source>
</evidence>
<evidence type="ECO:0000256" key="7">
    <source>
        <dbReference type="ARBA" id="ARBA00022617"/>
    </source>
</evidence>
<keyword evidence="9 16" id="KW-0256">Endoplasmic reticulum</keyword>
<dbReference type="Pfam" id="PF00650">
    <property type="entry name" value="CRAL_TRIO"/>
    <property type="match status" value="1"/>
</dbReference>
<protein>
    <recommendedName>
        <fullName evidence="4 16">Phosphatidylinositol transfer protein SFH5</fullName>
        <shortName evidence="16">PITP SFH5</shortName>
    </recommendedName>
</protein>
<keyword evidence="6 16" id="KW-0963">Cytoplasm</keyword>
<evidence type="ECO:0000256" key="13">
    <source>
        <dbReference type="ARBA" id="ARBA00023136"/>
    </source>
</evidence>
<sequence>MTESTATAVLPEPEAAAPNLSKEEGDPQNALTRQFTDEEWKAVRELRGRLSAIFNEAYPARETAKAGPITLWGVKIDPENASDARVSVVLVKFLRARNLNVADAQKMLLDTLRWREEFKVEQACAEEFPDGIFGGLGRISGHDTHNRPVVYNLYGANKNLNAVFGDVERFLRWRVAFMEQCIELLDFETVDQMVQIHDYDGVSMMAGRDANQKAAASQASALFQNYYPEFLSSKFFVNVPGLMAWVFWLFKPFLSAKTLEKFSMVGSGPKTIGAALLPLIDATQLPKRYGGEADDLA</sequence>
<evidence type="ECO:0000256" key="2">
    <source>
        <dbReference type="ARBA" id="ARBA00004406"/>
    </source>
</evidence>
<dbReference type="EMBL" id="HE797144">
    <property type="protein sequence ID" value="CCM04180.1"/>
    <property type="molecule type" value="Genomic_DNA"/>
</dbReference>
<dbReference type="AlphaFoldDB" id="J4GSK5"/>
<evidence type="ECO:0000256" key="4">
    <source>
        <dbReference type="ARBA" id="ARBA00018320"/>
    </source>
</evidence>
<dbReference type="InterPro" id="IPR036865">
    <property type="entry name" value="CRAL-TRIO_dom_sf"/>
</dbReference>
<evidence type="ECO:0000256" key="14">
    <source>
        <dbReference type="ARBA" id="ARBA00024146"/>
    </source>
</evidence>
<dbReference type="GeneID" id="24099091"/>
<comment type="cofactor">
    <cofactor evidence="1">
        <name>heme b</name>
        <dbReference type="ChEBI" id="CHEBI:60344"/>
    </cofactor>
</comment>
<gene>
    <name evidence="19" type="ORF">FIBRA_06342</name>
</gene>
<dbReference type="SUPFAM" id="SSF52087">
    <property type="entry name" value="CRAL/TRIO domain"/>
    <property type="match status" value="1"/>
</dbReference>
<keyword evidence="5 16" id="KW-0813">Transport</keyword>
<dbReference type="GO" id="GO:0005829">
    <property type="term" value="C:cytosol"/>
    <property type="evidence" value="ECO:0007669"/>
    <property type="project" value="TreeGrafter"/>
</dbReference>
<evidence type="ECO:0000256" key="8">
    <source>
        <dbReference type="ARBA" id="ARBA00022723"/>
    </source>
</evidence>
<dbReference type="CDD" id="cd00170">
    <property type="entry name" value="SEC14"/>
    <property type="match status" value="1"/>
</dbReference>
<evidence type="ECO:0000256" key="16">
    <source>
        <dbReference type="RuleBase" id="RU367059"/>
    </source>
</evidence>
<dbReference type="GO" id="GO:0008526">
    <property type="term" value="F:phosphatidylinositol transfer activity"/>
    <property type="evidence" value="ECO:0007669"/>
    <property type="project" value="UniProtKB-UniRule"/>
</dbReference>
<evidence type="ECO:0000256" key="15">
    <source>
        <dbReference type="ARBA" id="ARBA00024180"/>
    </source>
</evidence>
<dbReference type="InterPro" id="IPR042938">
    <property type="entry name" value="Sfh5"/>
</dbReference>
<keyword evidence="12 16" id="KW-0445">Lipid transport</keyword>
<comment type="subcellular location">
    <subcellularLocation>
        <location evidence="16">Cytoplasm</location>
    </subcellularLocation>
    <subcellularLocation>
        <location evidence="2 16">Endoplasmic reticulum membrane</location>
        <topology evidence="2 16">Peripheral membrane protein</topology>
    </subcellularLocation>
    <subcellularLocation>
        <location evidence="16">Microsome membrane</location>
        <topology evidence="16">Peripheral membrane protein</topology>
    </subcellularLocation>
</comment>
<dbReference type="OrthoDB" id="75724at2759"/>
<dbReference type="GO" id="GO:0017157">
    <property type="term" value="P:regulation of exocytosis"/>
    <property type="evidence" value="ECO:0007669"/>
    <property type="project" value="TreeGrafter"/>
</dbReference>
<dbReference type="PROSITE" id="PS50191">
    <property type="entry name" value="CRAL_TRIO"/>
    <property type="match status" value="1"/>
</dbReference>
<feature type="domain" description="CRAL-TRIO" evidence="18">
    <location>
        <begin position="121"/>
        <end position="297"/>
    </location>
</feature>
<dbReference type="GO" id="GO:0032541">
    <property type="term" value="C:cortical endoplasmic reticulum"/>
    <property type="evidence" value="ECO:0007669"/>
    <property type="project" value="TreeGrafter"/>
</dbReference>
<evidence type="ECO:0000256" key="11">
    <source>
        <dbReference type="ARBA" id="ARBA00023004"/>
    </source>
</evidence>
<dbReference type="InterPro" id="IPR011074">
    <property type="entry name" value="CRAL/TRIO_N_dom"/>
</dbReference>
<evidence type="ECO:0000256" key="3">
    <source>
        <dbReference type="ARBA" id="ARBA00006667"/>
    </source>
</evidence>